<proteinExistence type="inferred from homology"/>
<dbReference type="GO" id="GO:0042301">
    <property type="term" value="F:phosphate ion binding"/>
    <property type="evidence" value="ECO:0007669"/>
    <property type="project" value="UniProtKB-UniRule"/>
</dbReference>
<protein>
    <recommendedName>
        <fullName evidence="10">Phosphate-binding protein</fullName>
    </recommendedName>
</protein>
<dbReference type="GO" id="GO:0006817">
    <property type="term" value="P:phosphate ion transport"/>
    <property type="evidence" value="ECO:0007669"/>
    <property type="project" value="UniProtKB-UniRule"/>
</dbReference>
<dbReference type="EMBL" id="FNFP01000004">
    <property type="protein sequence ID" value="SDK85341.1"/>
    <property type="molecule type" value="Genomic_DNA"/>
</dbReference>
<dbReference type="OrthoDB" id="9790048at2"/>
<evidence type="ECO:0000256" key="6">
    <source>
        <dbReference type="ARBA" id="ARBA00022592"/>
    </source>
</evidence>
<keyword evidence="9 10" id="KW-0449">Lipoprotein</keyword>
<comment type="subcellular location">
    <subcellularLocation>
        <location evidence="2 10">Cell membrane</location>
        <topology evidence="2 10">Lipid-anchor</topology>
    </subcellularLocation>
</comment>
<dbReference type="PANTHER" id="PTHR30570">
    <property type="entry name" value="PERIPLASMIC PHOSPHATE BINDING COMPONENT OF PHOSPHATE ABC TRANSPORTER"/>
    <property type="match status" value="1"/>
</dbReference>
<feature type="signal peptide" evidence="10">
    <location>
        <begin position="1"/>
        <end position="19"/>
    </location>
</feature>
<evidence type="ECO:0000256" key="9">
    <source>
        <dbReference type="ARBA" id="ARBA00023288"/>
    </source>
</evidence>
<dbReference type="CDD" id="cd13566">
    <property type="entry name" value="PBP2_phosphate"/>
    <property type="match status" value="1"/>
</dbReference>
<comment type="function">
    <text evidence="10">Involved in the system for phosphate transport across the cytoplasmic membrane.</text>
</comment>
<evidence type="ECO:0000256" key="1">
    <source>
        <dbReference type="ARBA" id="ARBA00002841"/>
    </source>
</evidence>
<keyword evidence="7 10" id="KW-0732">Signal</keyword>
<evidence type="ECO:0000256" key="4">
    <source>
        <dbReference type="ARBA" id="ARBA00011529"/>
    </source>
</evidence>
<evidence type="ECO:0000256" key="2">
    <source>
        <dbReference type="ARBA" id="ARBA00004193"/>
    </source>
</evidence>
<evidence type="ECO:0000313" key="13">
    <source>
        <dbReference type="EMBL" id="SDK85341.1"/>
    </source>
</evidence>
<keyword evidence="10" id="KW-1003">Cell membrane</keyword>
<evidence type="ECO:0000256" key="10">
    <source>
        <dbReference type="RuleBase" id="RU367119"/>
    </source>
</evidence>
<feature type="domain" description="PBP" evidence="12">
    <location>
        <begin position="37"/>
        <end position="287"/>
    </location>
</feature>
<dbReference type="InterPro" id="IPR050811">
    <property type="entry name" value="Phosphate_ABC_transporter"/>
</dbReference>
<dbReference type="NCBIfam" id="TIGR02136">
    <property type="entry name" value="ptsS_2"/>
    <property type="match status" value="1"/>
</dbReference>
<evidence type="ECO:0000259" key="12">
    <source>
        <dbReference type="Pfam" id="PF12849"/>
    </source>
</evidence>
<dbReference type="GO" id="GO:0005886">
    <property type="term" value="C:plasma membrane"/>
    <property type="evidence" value="ECO:0007669"/>
    <property type="project" value="UniProtKB-SubCell"/>
</dbReference>
<keyword evidence="10" id="KW-0472">Membrane</keyword>
<evidence type="ECO:0000256" key="5">
    <source>
        <dbReference type="ARBA" id="ARBA00022448"/>
    </source>
</evidence>
<feature type="compositionally biased region" description="Low complexity" evidence="11">
    <location>
        <begin position="31"/>
        <end position="44"/>
    </location>
</feature>
<gene>
    <name evidence="13" type="ORF">SAMN05660472_02134</name>
</gene>
<dbReference type="Proteomes" id="UP000198718">
    <property type="component" value="Unassembled WGS sequence"/>
</dbReference>
<dbReference type="Gene3D" id="3.40.190.10">
    <property type="entry name" value="Periplasmic binding protein-like II"/>
    <property type="match status" value="2"/>
</dbReference>
<dbReference type="PANTHER" id="PTHR30570:SF1">
    <property type="entry name" value="PHOSPHATE-BINDING PROTEIN PSTS"/>
    <property type="match status" value="1"/>
</dbReference>
<dbReference type="RefSeq" id="WP_090553677.1">
    <property type="nucleotide sequence ID" value="NZ_FNFP01000004.1"/>
</dbReference>
<comment type="function">
    <text evidence="1">Part of the ABC transporter complex PstSACB involved in phosphate import.</text>
</comment>
<dbReference type="Pfam" id="PF12849">
    <property type="entry name" value="PBP_like_2"/>
    <property type="match status" value="1"/>
</dbReference>
<sequence>MKKLALFLVLVMLASVALIGCGSSQPTETQADTNNGNADTNTGNDIDFSKLVQVRGSDTMVNLGQRWAEEFMEEYPEAQLAVTGGGSGTGIAAMINRTIDIAQSSRQIKQKEIDDAKANGVEVVEHVTGRDGIAVAVNKDNPITELTMEDIKAIFTGEKTNWKDFGGNDAEITLYSRESNSGTYAFFKEFVLHDEEYATHSNLMPSTQAIVEGLKQDVNGIGYVGLAYLSDEIKGISVAKDENTSAVYPSLETVMSGDYPVARPLFLYTAGEPIGVIKLYMDFIMGDKGQFIVEDIGFIPVR</sequence>
<evidence type="ECO:0000313" key="14">
    <source>
        <dbReference type="Proteomes" id="UP000198718"/>
    </source>
</evidence>
<reference evidence="13 14" key="1">
    <citation type="submission" date="2016-10" db="EMBL/GenBank/DDBJ databases">
        <authorList>
            <person name="de Groot N.N."/>
        </authorList>
    </citation>
    <scope>NUCLEOTIDE SEQUENCE [LARGE SCALE GENOMIC DNA]</scope>
    <source>
        <strain evidence="13 14">DSM 18346</strain>
    </source>
</reference>
<evidence type="ECO:0000256" key="11">
    <source>
        <dbReference type="SAM" id="MobiDB-lite"/>
    </source>
</evidence>
<feature type="chain" id="PRO_5039753176" description="Phosphate-binding protein" evidence="10">
    <location>
        <begin position="20"/>
        <end position="302"/>
    </location>
</feature>
<dbReference type="InterPro" id="IPR024370">
    <property type="entry name" value="PBP_domain"/>
</dbReference>
<dbReference type="PROSITE" id="PS51257">
    <property type="entry name" value="PROKAR_LIPOPROTEIN"/>
    <property type="match status" value="1"/>
</dbReference>
<name>A0A1G9FAH4_9FIRM</name>
<feature type="region of interest" description="Disordered" evidence="11">
    <location>
        <begin position="24"/>
        <end position="44"/>
    </location>
</feature>
<dbReference type="SUPFAM" id="SSF53850">
    <property type="entry name" value="Periplasmic binding protein-like II"/>
    <property type="match status" value="1"/>
</dbReference>
<keyword evidence="14" id="KW-1185">Reference proteome</keyword>
<evidence type="ECO:0000256" key="7">
    <source>
        <dbReference type="ARBA" id="ARBA00022729"/>
    </source>
</evidence>
<evidence type="ECO:0000256" key="8">
    <source>
        <dbReference type="ARBA" id="ARBA00023139"/>
    </source>
</evidence>
<comment type="similarity">
    <text evidence="3 10">Belongs to the PstS family.</text>
</comment>
<keyword evidence="8 10" id="KW-0564">Palmitate</keyword>
<comment type="subunit">
    <text evidence="4 10">The complex is composed of two ATP-binding proteins (PstB), two transmembrane proteins (PstC and PstA) and a solute-binding protein (PstS).</text>
</comment>
<accession>A0A1G9FAH4</accession>
<dbReference type="InterPro" id="IPR011862">
    <property type="entry name" value="Phos-bd"/>
</dbReference>
<keyword evidence="6 10" id="KW-0592">Phosphate transport</keyword>
<organism evidence="13 14">
    <name type="scientific">Natronincola ferrireducens</name>
    <dbReference type="NCBI Taxonomy" id="393762"/>
    <lineage>
        <taxon>Bacteria</taxon>
        <taxon>Bacillati</taxon>
        <taxon>Bacillota</taxon>
        <taxon>Clostridia</taxon>
        <taxon>Peptostreptococcales</taxon>
        <taxon>Natronincolaceae</taxon>
        <taxon>Natronincola</taxon>
    </lineage>
</organism>
<keyword evidence="5 10" id="KW-0813">Transport</keyword>
<evidence type="ECO:0000256" key="3">
    <source>
        <dbReference type="ARBA" id="ARBA00008725"/>
    </source>
</evidence>
<dbReference type="STRING" id="393762.SAMN05660472_02134"/>
<dbReference type="AlphaFoldDB" id="A0A1G9FAH4"/>